<dbReference type="RefSeq" id="WP_089393035.1">
    <property type="nucleotide sequence ID" value="NZ_FNEC01000048.1"/>
</dbReference>
<dbReference type="Proteomes" id="UP000199693">
    <property type="component" value="Unassembled WGS sequence"/>
</dbReference>
<dbReference type="InterPro" id="IPR057840">
    <property type="entry name" value="FimV_N"/>
</dbReference>
<dbReference type="CDD" id="cd00118">
    <property type="entry name" value="LysM"/>
    <property type="match status" value="1"/>
</dbReference>
<accession>A0A239LMZ5</accession>
<dbReference type="Pfam" id="PF25800">
    <property type="entry name" value="FimV_N"/>
    <property type="match status" value="1"/>
</dbReference>
<keyword evidence="2" id="KW-0732">Signal</keyword>
<feature type="region of interest" description="Disordered" evidence="1">
    <location>
        <begin position="137"/>
        <end position="177"/>
    </location>
</feature>
<dbReference type="EMBL" id="FNEC01000048">
    <property type="protein sequence ID" value="SDK71007.1"/>
    <property type="molecule type" value="Genomic_DNA"/>
</dbReference>
<feature type="signal peptide" evidence="2">
    <location>
        <begin position="1"/>
        <end position="24"/>
    </location>
</feature>
<evidence type="ECO:0000256" key="2">
    <source>
        <dbReference type="SAM" id="SignalP"/>
    </source>
</evidence>
<dbReference type="InterPro" id="IPR038440">
    <property type="entry name" value="FimV_C_sf"/>
</dbReference>
<evidence type="ECO:0000259" key="3">
    <source>
        <dbReference type="PROSITE" id="PS51782"/>
    </source>
</evidence>
<dbReference type="PROSITE" id="PS51782">
    <property type="entry name" value="LYSM"/>
    <property type="match status" value="1"/>
</dbReference>
<organism evidence="4 7">
    <name type="scientific">Pseudomonas delhiensis</name>
    <dbReference type="NCBI Taxonomy" id="366289"/>
    <lineage>
        <taxon>Bacteria</taxon>
        <taxon>Pseudomonadati</taxon>
        <taxon>Pseudomonadota</taxon>
        <taxon>Gammaproteobacteria</taxon>
        <taxon>Pseudomonadales</taxon>
        <taxon>Pseudomonadaceae</taxon>
        <taxon>Pseudomonas</taxon>
    </lineage>
</organism>
<dbReference type="AlphaFoldDB" id="A0A239LMZ5"/>
<keyword evidence="6" id="KW-1185">Reference proteome</keyword>
<reference evidence="4 7" key="1">
    <citation type="submission" date="2016-10" db="EMBL/GenBank/DDBJ databases">
        <authorList>
            <person name="de Groot N.N."/>
        </authorList>
    </citation>
    <scope>NUCLEOTIDE SEQUENCE [LARGE SCALE GENOMIC DNA]</scope>
    <source>
        <strain evidence="4 7">CCM 7361</strain>
    </source>
</reference>
<feature type="region of interest" description="Disordered" evidence="1">
    <location>
        <begin position="554"/>
        <end position="573"/>
    </location>
</feature>
<feature type="domain" description="LysM" evidence="3">
    <location>
        <begin position="178"/>
        <end position="233"/>
    </location>
</feature>
<evidence type="ECO:0000313" key="7">
    <source>
        <dbReference type="Proteomes" id="UP000199693"/>
    </source>
</evidence>
<evidence type="ECO:0000313" key="6">
    <source>
        <dbReference type="Proteomes" id="UP000198309"/>
    </source>
</evidence>
<gene>
    <name evidence="4" type="ORF">SAMN05216189_104814</name>
    <name evidence="5" type="ORF">SAMN06295949_12127</name>
</gene>
<dbReference type="Gene3D" id="3.10.350.10">
    <property type="entry name" value="LysM domain"/>
    <property type="match status" value="1"/>
</dbReference>
<proteinExistence type="predicted"/>
<dbReference type="EMBL" id="FZPC01000021">
    <property type="protein sequence ID" value="SNT31660.1"/>
    <property type="molecule type" value="Genomic_DNA"/>
</dbReference>
<dbReference type="InterPro" id="IPR020011">
    <property type="entry name" value="FimV_C"/>
</dbReference>
<protein>
    <submittedName>
        <fullName evidence="4">Pilus assembly protein FimV</fullName>
    </submittedName>
</protein>
<evidence type="ECO:0000313" key="4">
    <source>
        <dbReference type="EMBL" id="SDK71007.1"/>
    </source>
</evidence>
<feature type="region of interest" description="Disordered" evidence="1">
    <location>
        <begin position="254"/>
        <end position="274"/>
    </location>
</feature>
<dbReference type="InterPro" id="IPR036779">
    <property type="entry name" value="LysM_dom_sf"/>
</dbReference>
<reference evidence="5 6" key="2">
    <citation type="submission" date="2017-06" db="EMBL/GenBank/DDBJ databases">
        <authorList>
            <person name="Varghese N."/>
            <person name="Submissions S."/>
        </authorList>
    </citation>
    <scope>NUCLEOTIDE SEQUENCE [LARGE SCALE GENOMIC DNA]</scope>
    <source>
        <strain evidence="5 6">RLD-1</strain>
    </source>
</reference>
<dbReference type="NCBIfam" id="TIGR03504">
    <property type="entry name" value="FimV_Cterm"/>
    <property type="match status" value="1"/>
</dbReference>
<dbReference type="Gene3D" id="1.20.58.2200">
    <property type="match status" value="1"/>
</dbReference>
<sequence>MARLTRMPLAMAVLTALMTSQAHALGLGDITLHSALNQPLDAEIELLQPGDLGSDELIARLADVATFERMGVDRTTFLQSLRFTPVIRNGRGYIRVVSTQPIHEPYLNFLLELERPNGRLLREYTLLIDPPGYAGGTYAQGTPARNADSGPAASRPAKRSAAPRPAPAPSAPIAAGEGRYTTAAGDTLWSISGRLGAKGAARQALMAQLQQLNPQAFIGGNPHRLRLGYPLVLPAGQAAPAVATNTVATGAPTRATPAAPAPSEAAVSQAQDQLAGLTAERERLNQRMDTLQQQLDTLQKALESRDQQVQALQAELAQRQAEQAAAPASAPTAEAAPAAPAAVPAPAPTAAAPAVEAAKPAPQAPAAVEEEGSALARYWPWAALAALVLALGLVYSRRRKPDDEPPQLQAEAASLPPLAPARPVEPARPVVASAVAPLASANEASLARLPAASSDSLEGANIYIAYGRFGQARDMLSKSVAAEPQRRDLRLKLLLVLAELGDLAGFREQERALQAMGGDQKQIDQLKARYPAMLERDDEQAISDGLGEWEGLELGDVGEHPAPAQPPLGDTADLNLGELSLDLDWNSLDAFDSPKGSSAKGGKDDTEDLLKDFRSNLSELPEVTEFDLDDEQAGAFGLPSRSGGEQDKLLASLDRARACIDRGDLDEAYRILEQVLQEGDKQEQEEARELLARIA</sequence>
<feature type="chain" id="PRO_5011700220" evidence="2">
    <location>
        <begin position="25"/>
        <end position="695"/>
    </location>
</feature>
<dbReference type="Proteomes" id="UP000198309">
    <property type="component" value="Unassembled WGS sequence"/>
</dbReference>
<feature type="region of interest" description="Disordered" evidence="1">
    <location>
        <begin position="322"/>
        <end position="345"/>
    </location>
</feature>
<feature type="compositionally biased region" description="Low complexity" evidence="1">
    <location>
        <begin position="254"/>
        <end position="266"/>
    </location>
</feature>
<feature type="compositionally biased region" description="Low complexity" evidence="1">
    <location>
        <begin position="151"/>
        <end position="163"/>
    </location>
</feature>
<dbReference type="InterPro" id="IPR018392">
    <property type="entry name" value="LysM"/>
</dbReference>
<evidence type="ECO:0000256" key="1">
    <source>
        <dbReference type="SAM" id="MobiDB-lite"/>
    </source>
</evidence>
<name>A0A239LMZ5_9PSED</name>
<evidence type="ECO:0000313" key="5">
    <source>
        <dbReference type="EMBL" id="SNT31660.1"/>
    </source>
</evidence>